<dbReference type="RefSeq" id="WP_344803168.1">
    <property type="nucleotide sequence ID" value="NZ_BAABAB010000010.1"/>
</dbReference>
<organism evidence="1 2">
    <name type="scientific">Microlunatus ginsengisoli</name>
    <dbReference type="NCBI Taxonomy" id="363863"/>
    <lineage>
        <taxon>Bacteria</taxon>
        <taxon>Bacillati</taxon>
        <taxon>Actinomycetota</taxon>
        <taxon>Actinomycetes</taxon>
        <taxon>Propionibacteriales</taxon>
        <taxon>Propionibacteriaceae</taxon>
        <taxon>Microlunatus</taxon>
    </lineage>
</organism>
<keyword evidence="2" id="KW-1185">Reference proteome</keyword>
<accession>A0ABP6ZN12</accession>
<name>A0ABP6ZN12_9ACTN</name>
<proteinExistence type="predicted"/>
<evidence type="ECO:0000313" key="1">
    <source>
        <dbReference type="EMBL" id="GAA3614864.1"/>
    </source>
</evidence>
<evidence type="ECO:0000313" key="2">
    <source>
        <dbReference type="Proteomes" id="UP001501490"/>
    </source>
</evidence>
<dbReference type="Proteomes" id="UP001501490">
    <property type="component" value="Unassembled WGS sequence"/>
</dbReference>
<dbReference type="EMBL" id="BAABAB010000010">
    <property type="protein sequence ID" value="GAA3614864.1"/>
    <property type="molecule type" value="Genomic_DNA"/>
</dbReference>
<reference evidence="2" key="1">
    <citation type="journal article" date="2019" name="Int. J. Syst. Evol. Microbiol.">
        <title>The Global Catalogue of Microorganisms (GCM) 10K type strain sequencing project: providing services to taxonomists for standard genome sequencing and annotation.</title>
        <authorList>
            <consortium name="The Broad Institute Genomics Platform"/>
            <consortium name="The Broad Institute Genome Sequencing Center for Infectious Disease"/>
            <person name="Wu L."/>
            <person name="Ma J."/>
        </authorList>
    </citation>
    <scope>NUCLEOTIDE SEQUENCE [LARGE SCALE GENOMIC DNA]</scope>
    <source>
        <strain evidence="2">JCM 16929</strain>
    </source>
</reference>
<sequence length="182" mass="19325">MNERRRRVRGHHPRAAGRRAADAVTPLVYFSATRFVLGGDAEVEVLAEHAGQLEDGLMLLDDLDRRWGSDGELAAIAGLAAGEEITVSWDTVLLLTVARPRGVEVELVTRRATRVGPVELPSADVRRAVAAELVGRELTDAGCAAAAVAVGGFVVVTDSPVAARLRLSAERARCSDGRRVPG</sequence>
<gene>
    <name evidence="1" type="ORF">GCM10022236_15990</name>
</gene>
<protein>
    <submittedName>
        <fullName evidence="1">Uncharacterized protein</fullName>
    </submittedName>
</protein>
<comment type="caution">
    <text evidence="1">The sequence shown here is derived from an EMBL/GenBank/DDBJ whole genome shotgun (WGS) entry which is preliminary data.</text>
</comment>